<name>A0A017H619_9FUSO</name>
<protein>
    <submittedName>
        <fullName evidence="1">Uncharacterized protein</fullName>
    </submittedName>
</protein>
<sequence length="162" mass="20037">MLKNKIYLLLFFVIFAINLFFQDWRILCLPFLFLLCWNIGYNSKFKEQLKRIWILCFFYLSTFLIQLYYHQEGRVLLQVFGFYITLEGIQQFLGNFLRILNLILLSWLVAEQKIFHGRFARYQEIVETVIEFVPQVFVLFRKKMKIKWFFRYILKKVQEKQQ</sequence>
<gene>
    <name evidence="1" type="ORF">C095_07380</name>
</gene>
<organism evidence="1 2">
    <name type="scientific">Fusobacterium necrophorum subsp. funduliforme B35</name>
    <dbReference type="NCBI Taxonomy" id="1226633"/>
    <lineage>
        <taxon>Bacteria</taxon>
        <taxon>Fusobacteriati</taxon>
        <taxon>Fusobacteriota</taxon>
        <taxon>Fusobacteriia</taxon>
        <taxon>Fusobacteriales</taxon>
        <taxon>Fusobacteriaceae</taxon>
        <taxon>Fusobacterium</taxon>
    </lineage>
</organism>
<dbReference type="PATRIC" id="fig|1226633.4.peg.1487"/>
<evidence type="ECO:0000313" key="2">
    <source>
        <dbReference type="Proteomes" id="UP000031184"/>
    </source>
</evidence>
<evidence type="ECO:0000313" key="1">
    <source>
        <dbReference type="EMBL" id="KID48902.1"/>
    </source>
</evidence>
<dbReference type="RefSeq" id="WP_005955433.1">
    <property type="nucleotide sequence ID" value="NZ_AOJP01000007.1"/>
</dbReference>
<reference evidence="1 2" key="1">
    <citation type="submission" date="2013-08" db="EMBL/GenBank/DDBJ databases">
        <title>An opportunistic ruminal bacterium that causes liver abscesses in cattle.</title>
        <authorList>
            <person name="Benahmed F.H."/>
            <person name="Rasmussen M."/>
            <person name="Harbottle H."/>
            <person name="Soppet D."/>
            <person name="Nagaraja T.G."/>
            <person name="Davidson M."/>
        </authorList>
    </citation>
    <scope>NUCLEOTIDE SEQUENCE [LARGE SCALE GENOMIC DNA]</scope>
    <source>
        <strain evidence="1 2">B35</strain>
    </source>
</reference>
<dbReference type="OrthoDB" id="88670at2"/>
<comment type="caution">
    <text evidence="1">The sequence shown here is derived from an EMBL/GenBank/DDBJ whole genome shotgun (WGS) entry which is preliminary data.</text>
</comment>
<accession>A0A017H619</accession>
<proteinExistence type="predicted"/>
<dbReference type="Proteomes" id="UP000031184">
    <property type="component" value="Unassembled WGS sequence"/>
</dbReference>
<dbReference type="AlphaFoldDB" id="A0A017H619"/>
<dbReference type="EMBL" id="AUZI01000019">
    <property type="protein sequence ID" value="KID48902.1"/>
    <property type="molecule type" value="Genomic_DNA"/>
</dbReference>